<accession>A0ABP7QSF9</accession>
<gene>
    <name evidence="1" type="ORF">GCM10022247_01260</name>
</gene>
<organism evidence="1 2">
    <name type="scientific">Allokutzneria multivorans</name>
    <dbReference type="NCBI Taxonomy" id="1142134"/>
    <lineage>
        <taxon>Bacteria</taxon>
        <taxon>Bacillati</taxon>
        <taxon>Actinomycetota</taxon>
        <taxon>Actinomycetes</taxon>
        <taxon>Pseudonocardiales</taxon>
        <taxon>Pseudonocardiaceae</taxon>
        <taxon>Allokutzneria</taxon>
    </lineage>
</organism>
<evidence type="ECO:0000313" key="2">
    <source>
        <dbReference type="Proteomes" id="UP001501747"/>
    </source>
</evidence>
<dbReference type="RefSeq" id="WP_344870420.1">
    <property type="nucleotide sequence ID" value="NZ_BAABAL010000003.1"/>
</dbReference>
<protein>
    <recommendedName>
        <fullName evidence="3">DUF4304 domain-containing protein</fullName>
    </recommendedName>
</protein>
<reference evidence="2" key="1">
    <citation type="journal article" date="2019" name="Int. J. Syst. Evol. Microbiol.">
        <title>The Global Catalogue of Microorganisms (GCM) 10K type strain sequencing project: providing services to taxonomists for standard genome sequencing and annotation.</title>
        <authorList>
            <consortium name="The Broad Institute Genomics Platform"/>
            <consortium name="The Broad Institute Genome Sequencing Center for Infectious Disease"/>
            <person name="Wu L."/>
            <person name="Ma J."/>
        </authorList>
    </citation>
    <scope>NUCLEOTIDE SEQUENCE [LARGE SCALE GENOMIC DNA]</scope>
    <source>
        <strain evidence="2">JCM 17342</strain>
    </source>
</reference>
<keyword evidence="2" id="KW-1185">Reference proteome</keyword>
<sequence length="140" mass="16084">MITVYQELMRTRIAPWFREAGFRGSGGKFVLPSESHWALLGFQKSVHNDRDEVRFTVNLLCVSKQQWASLHAAEPFLGERPSATVYYGREVPRARIGELTPSGEDKWWRLRSGRSVEPIVADLLHDLAEHAIPWLRSAQR</sequence>
<dbReference type="InterPro" id="IPR025412">
    <property type="entry name" value="DUF4304"/>
</dbReference>
<evidence type="ECO:0000313" key="1">
    <source>
        <dbReference type="EMBL" id="GAA3986673.1"/>
    </source>
</evidence>
<dbReference type="Pfam" id="PF14137">
    <property type="entry name" value="DUF4304"/>
    <property type="match status" value="1"/>
</dbReference>
<name>A0ABP7QSF9_9PSEU</name>
<proteinExistence type="predicted"/>
<comment type="caution">
    <text evidence="1">The sequence shown here is derived from an EMBL/GenBank/DDBJ whole genome shotgun (WGS) entry which is preliminary data.</text>
</comment>
<dbReference type="Proteomes" id="UP001501747">
    <property type="component" value="Unassembled WGS sequence"/>
</dbReference>
<dbReference type="EMBL" id="BAABAL010000003">
    <property type="protein sequence ID" value="GAA3986673.1"/>
    <property type="molecule type" value="Genomic_DNA"/>
</dbReference>
<evidence type="ECO:0008006" key="3">
    <source>
        <dbReference type="Google" id="ProtNLM"/>
    </source>
</evidence>